<protein>
    <submittedName>
        <fullName evidence="1">Uncharacterized protein</fullName>
    </submittedName>
</protein>
<sequence length="13" mass="1549">MLKKMCNRLNSNP</sequence>
<reference evidence="1" key="1">
    <citation type="submission" date="2014-11" db="EMBL/GenBank/DDBJ databases">
        <authorList>
            <person name="Amaro Gonzalez C."/>
        </authorList>
    </citation>
    <scope>NUCLEOTIDE SEQUENCE</scope>
</reference>
<accession>A0A0E9XCT2</accession>
<proteinExistence type="predicted"/>
<dbReference type="EMBL" id="GBXM01008922">
    <property type="protein sequence ID" value="JAH99655.1"/>
    <property type="molecule type" value="Transcribed_RNA"/>
</dbReference>
<reference evidence="1" key="2">
    <citation type="journal article" date="2015" name="Fish Shellfish Immunol.">
        <title>Early steps in the European eel (Anguilla anguilla)-Vibrio vulnificus interaction in the gills: Role of the RtxA13 toxin.</title>
        <authorList>
            <person name="Callol A."/>
            <person name="Pajuelo D."/>
            <person name="Ebbesson L."/>
            <person name="Teles M."/>
            <person name="MacKenzie S."/>
            <person name="Amaro C."/>
        </authorList>
    </citation>
    <scope>NUCLEOTIDE SEQUENCE</scope>
</reference>
<name>A0A0E9XCT2_ANGAN</name>
<evidence type="ECO:0000313" key="1">
    <source>
        <dbReference type="EMBL" id="JAH99655.1"/>
    </source>
</evidence>
<organism evidence="1">
    <name type="scientific">Anguilla anguilla</name>
    <name type="common">European freshwater eel</name>
    <name type="synonym">Muraena anguilla</name>
    <dbReference type="NCBI Taxonomy" id="7936"/>
    <lineage>
        <taxon>Eukaryota</taxon>
        <taxon>Metazoa</taxon>
        <taxon>Chordata</taxon>
        <taxon>Craniata</taxon>
        <taxon>Vertebrata</taxon>
        <taxon>Euteleostomi</taxon>
        <taxon>Actinopterygii</taxon>
        <taxon>Neopterygii</taxon>
        <taxon>Teleostei</taxon>
        <taxon>Anguilliformes</taxon>
        <taxon>Anguillidae</taxon>
        <taxon>Anguilla</taxon>
    </lineage>
</organism>